<dbReference type="GO" id="GO:0019343">
    <property type="term" value="P:cysteine biosynthetic process via cystathionine"/>
    <property type="evidence" value="ECO:0007669"/>
    <property type="project" value="TreeGrafter"/>
</dbReference>
<evidence type="ECO:0000256" key="8">
    <source>
        <dbReference type="PIRSR" id="PIRSR001434-2"/>
    </source>
</evidence>
<dbReference type="OrthoDB" id="3512640at2759"/>
<dbReference type="PANTHER" id="PTHR11808">
    <property type="entry name" value="TRANS-SULFURATION ENZYME FAMILY MEMBER"/>
    <property type="match status" value="1"/>
</dbReference>
<evidence type="ECO:0000256" key="10">
    <source>
        <dbReference type="SAM" id="MobiDB-lite"/>
    </source>
</evidence>
<dbReference type="FunFam" id="3.40.640.10:FF:000009">
    <property type="entry name" value="Cystathionine gamma-synthase homolog"/>
    <property type="match status" value="1"/>
</dbReference>
<evidence type="ECO:0000256" key="6">
    <source>
        <dbReference type="ARBA" id="ARBA00023192"/>
    </source>
</evidence>
<dbReference type="Gene3D" id="3.40.640.10">
    <property type="entry name" value="Type I PLP-dependent aspartate aminotransferase-like (Major domain)"/>
    <property type="match status" value="1"/>
</dbReference>
<dbReference type="InterPro" id="IPR015422">
    <property type="entry name" value="PyrdxlP-dep_Trfase_small"/>
</dbReference>
<dbReference type="InterPro" id="IPR000277">
    <property type="entry name" value="Cys/Met-Metab_PyrdxlP-dep_enz"/>
</dbReference>
<dbReference type="GO" id="GO:0019346">
    <property type="term" value="P:transsulfuration"/>
    <property type="evidence" value="ECO:0007669"/>
    <property type="project" value="InterPro"/>
</dbReference>
<dbReference type="EMBL" id="KN824282">
    <property type="protein sequence ID" value="KIM31543.1"/>
    <property type="molecule type" value="Genomic_DNA"/>
</dbReference>
<evidence type="ECO:0000256" key="1">
    <source>
        <dbReference type="ARBA" id="ARBA00001933"/>
    </source>
</evidence>
<dbReference type="PIRSF" id="PIRSF001434">
    <property type="entry name" value="CGS"/>
    <property type="match status" value="1"/>
</dbReference>
<feature type="region of interest" description="Disordered" evidence="10">
    <location>
        <begin position="410"/>
        <end position="443"/>
    </location>
</feature>
<dbReference type="Gene3D" id="3.90.1150.10">
    <property type="entry name" value="Aspartate Aminotransferase, domain 1"/>
    <property type="match status" value="1"/>
</dbReference>
<comment type="cofactor">
    <cofactor evidence="1 9">
        <name>pyridoxal 5'-phosphate</name>
        <dbReference type="ChEBI" id="CHEBI:597326"/>
    </cofactor>
</comment>
<dbReference type="STRING" id="933852.A0A0C2WZS7"/>
<keyword evidence="12" id="KW-1185">Reference proteome</keyword>
<reference evidence="11 12" key="1">
    <citation type="submission" date="2014-04" db="EMBL/GenBank/DDBJ databases">
        <authorList>
            <consortium name="DOE Joint Genome Institute"/>
            <person name="Kuo A."/>
            <person name="Zuccaro A."/>
            <person name="Kohler A."/>
            <person name="Nagy L.G."/>
            <person name="Floudas D."/>
            <person name="Copeland A."/>
            <person name="Barry K.W."/>
            <person name="Cichocki N."/>
            <person name="Veneault-Fourrey C."/>
            <person name="LaButti K."/>
            <person name="Lindquist E.A."/>
            <person name="Lipzen A."/>
            <person name="Lundell T."/>
            <person name="Morin E."/>
            <person name="Murat C."/>
            <person name="Sun H."/>
            <person name="Tunlid A."/>
            <person name="Henrissat B."/>
            <person name="Grigoriev I.V."/>
            <person name="Hibbett D.S."/>
            <person name="Martin F."/>
            <person name="Nordberg H.P."/>
            <person name="Cantor M.N."/>
            <person name="Hua S.X."/>
        </authorList>
    </citation>
    <scope>NUCLEOTIDE SEQUENCE [LARGE SCALE GENOMIC DNA]</scope>
    <source>
        <strain evidence="11 12">MAFF 305830</strain>
    </source>
</reference>
<name>A0A0C2WZS7_SERVB</name>
<dbReference type="InterPro" id="IPR015421">
    <property type="entry name" value="PyrdxlP-dep_Trfase_major"/>
</dbReference>
<dbReference type="InterPro" id="IPR054542">
    <property type="entry name" value="Cys_met_metab_PP"/>
</dbReference>
<dbReference type="PANTHER" id="PTHR11808:SF15">
    <property type="entry name" value="CYSTATHIONINE GAMMA-LYASE"/>
    <property type="match status" value="1"/>
</dbReference>
<evidence type="ECO:0000313" key="12">
    <source>
        <dbReference type="Proteomes" id="UP000054097"/>
    </source>
</evidence>
<dbReference type="Pfam" id="PF01053">
    <property type="entry name" value="Cys_Met_Meta_PP"/>
    <property type="match status" value="1"/>
</dbReference>
<keyword evidence="6" id="KW-0028">Amino-acid biosynthesis</keyword>
<evidence type="ECO:0000256" key="7">
    <source>
        <dbReference type="ARBA" id="ARBA00029853"/>
    </source>
</evidence>
<dbReference type="AlphaFoldDB" id="A0A0C2WZS7"/>
<reference evidence="12" key="2">
    <citation type="submission" date="2015-01" db="EMBL/GenBank/DDBJ databases">
        <title>Evolutionary Origins and Diversification of the Mycorrhizal Mutualists.</title>
        <authorList>
            <consortium name="DOE Joint Genome Institute"/>
            <consortium name="Mycorrhizal Genomics Consortium"/>
            <person name="Kohler A."/>
            <person name="Kuo A."/>
            <person name="Nagy L.G."/>
            <person name="Floudas D."/>
            <person name="Copeland A."/>
            <person name="Barry K.W."/>
            <person name="Cichocki N."/>
            <person name="Veneault-Fourrey C."/>
            <person name="LaButti K."/>
            <person name="Lindquist E.A."/>
            <person name="Lipzen A."/>
            <person name="Lundell T."/>
            <person name="Morin E."/>
            <person name="Murat C."/>
            <person name="Riley R."/>
            <person name="Ohm R."/>
            <person name="Sun H."/>
            <person name="Tunlid A."/>
            <person name="Henrissat B."/>
            <person name="Grigoriev I.V."/>
            <person name="Hibbett D.S."/>
            <person name="Martin F."/>
        </authorList>
    </citation>
    <scope>NUCLEOTIDE SEQUENCE [LARGE SCALE GENOMIC DNA]</scope>
    <source>
        <strain evidence="12">MAFF 305830</strain>
    </source>
</reference>
<keyword evidence="5 8" id="KW-0663">Pyridoxal phosphate</keyword>
<dbReference type="HOGENOM" id="CLU_018986_2_3_1"/>
<dbReference type="Proteomes" id="UP000054097">
    <property type="component" value="Unassembled WGS sequence"/>
</dbReference>
<dbReference type="SUPFAM" id="SSF53383">
    <property type="entry name" value="PLP-dependent transferases"/>
    <property type="match status" value="1"/>
</dbReference>
<evidence type="ECO:0000256" key="5">
    <source>
        <dbReference type="ARBA" id="ARBA00022898"/>
    </source>
</evidence>
<evidence type="ECO:0000313" key="11">
    <source>
        <dbReference type="EMBL" id="KIM31543.1"/>
    </source>
</evidence>
<gene>
    <name evidence="11" type="ORF">M408DRAFT_64462</name>
</gene>
<accession>A0A0C2WZS7</accession>
<proteinExistence type="inferred from homology"/>
<evidence type="ECO:0000256" key="4">
    <source>
        <dbReference type="ARBA" id="ARBA00012085"/>
    </source>
</evidence>
<comment type="similarity">
    <text evidence="3 9">Belongs to the trans-sulfuration enzymes family.</text>
</comment>
<sequence length="443" mass="47973">MSYYSFGTRAIHVGSEASTETGAVIPAISLSTTFKQDSVGVHKGFEYSRSDNPNRRAFEAQLASLEQGKHALAFASGSAATATVLTAVGANAHVISVNDVYGGTHRYLTRVAKELQNVEVTWLDLENATEETILGSIKENTKLLLVETPTNPTLRLIDIPHIARILKSHPVQPLLMVDNTFMSPYYQSPLRLGADVVLHSITKYINGHSDVVMGALILPEVSPDSKPFFSYFLDKLRFLQNAMGNIPSPHDAWLAQRGAKTLHLRMRAHGLGALSVAKALERAKERGLVRDVTYPGLLTNSRFKVAWDILDGIPFGGMVSFRINGGEQETDRFLAHLNLFTLAESLGGVESLVEVPEKMTHGAIPPAERALLGIGPDLIRLSIGIEDPEDLVRDIEHALEAVKSPLQVNLAPSTPVSEDDSPLATAPHSSAVSENGDAVKLSL</sequence>
<keyword evidence="6" id="KW-0198">Cysteine biosynthesis</keyword>
<dbReference type="PROSITE" id="PS00868">
    <property type="entry name" value="CYS_MET_METAB_PP"/>
    <property type="match status" value="1"/>
</dbReference>
<dbReference type="GO" id="GO:0005737">
    <property type="term" value="C:cytoplasm"/>
    <property type="evidence" value="ECO:0007669"/>
    <property type="project" value="TreeGrafter"/>
</dbReference>
<dbReference type="CDD" id="cd00614">
    <property type="entry name" value="CGS_like"/>
    <property type="match status" value="1"/>
</dbReference>
<evidence type="ECO:0000256" key="9">
    <source>
        <dbReference type="RuleBase" id="RU362118"/>
    </source>
</evidence>
<protein>
    <recommendedName>
        <fullName evidence="4">cystathionine gamma-lyase</fullName>
        <ecNumber evidence="4">4.4.1.1</ecNumber>
    </recommendedName>
    <alternativeName>
        <fullName evidence="7">Gamma-cystathionase</fullName>
    </alternativeName>
</protein>
<dbReference type="InterPro" id="IPR015424">
    <property type="entry name" value="PyrdxlP-dep_Trfase"/>
</dbReference>
<comment type="pathway">
    <text evidence="2">Amino-acid biosynthesis; L-cysteine biosynthesis; L-cysteine from L-homocysteine and L-serine: step 2/2.</text>
</comment>
<dbReference type="GO" id="GO:0030170">
    <property type="term" value="F:pyridoxal phosphate binding"/>
    <property type="evidence" value="ECO:0007669"/>
    <property type="project" value="InterPro"/>
</dbReference>
<evidence type="ECO:0000256" key="2">
    <source>
        <dbReference type="ARBA" id="ARBA00005038"/>
    </source>
</evidence>
<feature type="modified residue" description="N6-(pyridoxal phosphate)lysine" evidence="8">
    <location>
        <position position="203"/>
    </location>
</feature>
<evidence type="ECO:0000256" key="3">
    <source>
        <dbReference type="ARBA" id="ARBA00009077"/>
    </source>
</evidence>
<organism evidence="11 12">
    <name type="scientific">Serendipita vermifera MAFF 305830</name>
    <dbReference type="NCBI Taxonomy" id="933852"/>
    <lineage>
        <taxon>Eukaryota</taxon>
        <taxon>Fungi</taxon>
        <taxon>Dikarya</taxon>
        <taxon>Basidiomycota</taxon>
        <taxon>Agaricomycotina</taxon>
        <taxon>Agaricomycetes</taxon>
        <taxon>Sebacinales</taxon>
        <taxon>Serendipitaceae</taxon>
        <taxon>Serendipita</taxon>
    </lineage>
</organism>
<dbReference type="EC" id="4.4.1.1" evidence="4"/>
<dbReference type="GO" id="GO:0004123">
    <property type="term" value="F:cystathionine gamma-lyase activity"/>
    <property type="evidence" value="ECO:0007669"/>
    <property type="project" value="TreeGrafter"/>
</dbReference>